<feature type="binding site" evidence="6">
    <location>
        <position position="324"/>
    </location>
    <ligand>
        <name>Mg(2+)</name>
        <dbReference type="ChEBI" id="CHEBI:18420"/>
        <label>1</label>
        <note>catalytic</note>
    </ligand>
</feature>
<proteinExistence type="inferred from homology"/>
<evidence type="ECO:0000256" key="3">
    <source>
        <dbReference type="ARBA" id="ARBA00022723"/>
    </source>
</evidence>
<keyword evidence="3 6" id="KW-0479">Metal-binding</keyword>
<dbReference type="InterPro" id="IPR000760">
    <property type="entry name" value="Inositol_monophosphatase-like"/>
</dbReference>
<dbReference type="InterPro" id="IPR051090">
    <property type="entry name" value="Inositol_monoP_superfamily"/>
</dbReference>
<evidence type="ECO:0000256" key="4">
    <source>
        <dbReference type="ARBA" id="ARBA00022801"/>
    </source>
</evidence>
<evidence type="ECO:0000313" key="7">
    <source>
        <dbReference type="EMBL" id="KAF2710615.1"/>
    </source>
</evidence>
<keyword evidence="4" id="KW-0378">Hydrolase</keyword>
<dbReference type="Gene3D" id="3.40.190.80">
    <property type="match status" value="1"/>
</dbReference>
<dbReference type="Gene3D" id="3.30.540.10">
    <property type="entry name" value="Fructose-1,6-Bisphosphatase, subunit A, domain 1"/>
    <property type="match status" value="1"/>
</dbReference>
<evidence type="ECO:0000256" key="1">
    <source>
        <dbReference type="ARBA" id="ARBA00001946"/>
    </source>
</evidence>
<comment type="similarity">
    <text evidence="2">Belongs to the inositol monophosphatase superfamily.</text>
</comment>
<dbReference type="OrthoDB" id="411145at2759"/>
<dbReference type="GO" id="GO:0046872">
    <property type="term" value="F:metal ion binding"/>
    <property type="evidence" value="ECO:0007669"/>
    <property type="project" value="UniProtKB-KW"/>
</dbReference>
<dbReference type="CDD" id="cd01517">
    <property type="entry name" value="PAP_phosphatase"/>
    <property type="match status" value="1"/>
</dbReference>
<dbReference type="Proteomes" id="UP000799428">
    <property type="component" value="Unassembled WGS sequence"/>
</dbReference>
<dbReference type="Pfam" id="PF00459">
    <property type="entry name" value="Inositol_P"/>
    <property type="match status" value="1"/>
</dbReference>
<protein>
    <submittedName>
        <fullName evidence="7">Carbohydrate phosphatase</fullName>
    </submittedName>
</protein>
<evidence type="ECO:0000256" key="5">
    <source>
        <dbReference type="ARBA" id="ARBA00022842"/>
    </source>
</evidence>
<feature type="binding site" evidence="6">
    <location>
        <position position="159"/>
    </location>
    <ligand>
        <name>Mg(2+)</name>
        <dbReference type="ChEBI" id="CHEBI:18420"/>
        <label>1</label>
        <note>catalytic</note>
    </ligand>
</feature>
<organism evidence="7 8">
    <name type="scientific">Pleomassaria siparia CBS 279.74</name>
    <dbReference type="NCBI Taxonomy" id="1314801"/>
    <lineage>
        <taxon>Eukaryota</taxon>
        <taxon>Fungi</taxon>
        <taxon>Dikarya</taxon>
        <taxon>Ascomycota</taxon>
        <taxon>Pezizomycotina</taxon>
        <taxon>Dothideomycetes</taxon>
        <taxon>Pleosporomycetidae</taxon>
        <taxon>Pleosporales</taxon>
        <taxon>Pleomassariaceae</taxon>
        <taxon>Pleomassaria</taxon>
    </lineage>
</organism>
<evidence type="ECO:0000256" key="6">
    <source>
        <dbReference type="PIRSR" id="PIRSR600760-2"/>
    </source>
</evidence>
<dbReference type="AlphaFoldDB" id="A0A6G1KDJ7"/>
<keyword evidence="8" id="KW-1185">Reference proteome</keyword>
<dbReference type="PANTHER" id="PTHR43200">
    <property type="entry name" value="PHOSPHATASE"/>
    <property type="match status" value="1"/>
</dbReference>
<evidence type="ECO:0000313" key="8">
    <source>
        <dbReference type="Proteomes" id="UP000799428"/>
    </source>
</evidence>
<dbReference type="EMBL" id="MU005769">
    <property type="protein sequence ID" value="KAF2710615.1"/>
    <property type="molecule type" value="Genomic_DNA"/>
</dbReference>
<dbReference type="GO" id="GO:0000103">
    <property type="term" value="P:sulfate assimilation"/>
    <property type="evidence" value="ECO:0007669"/>
    <property type="project" value="TreeGrafter"/>
</dbReference>
<comment type="cofactor">
    <cofactor evidence="1 6">
        <name>Mg(2+)</name>
        <dbReference type="ChEBI" id="CHEBI:18420"/>
    </cofactor>
</comment>
<name>A0A6G1KDJ7_9PLEO</name>
<dbReference type="SUPFAM" id="SSF56655">
    <property type="entry name" value="Carbohydrate phosphatase"/>
    <property type="match status" value="1"/>
</dbReference>
<feature type="binding site" evidence="6">
    <location>
        <position position="75"/>
    </location>
    <ligand>
        <name>Mg(2+)</name>
        <dbReference type="ChEBI" id="CHEBI:18420"/>
        <label>1</label>
        <note>catalytic</note>
    </ligand>
</feature>
<evidence type="ECO:0000256" key="2">
    <source>
        <dbReference type="ARBA" id="ARBA00009759"/>
    </source>
</evidence>
<sequence length="388" mass="41604">MTATPLPYTDELTLALRAIHAASLLTKSVLRSLSNHVSAETKADDSPVTIADFAAQAILISALHAVYPSDAFLGEESAAALRENKGLAEQVWQLVLRASPLSASETSDVQKQSTSTPSVLATQSRLTFPTSKADMLDLIDRGTGTETARGRVWVMDPVDGTATFMEGKQYAVCLCLLVDGVQQVAAIGAPNLKFDASSSALILGQNIHEDLVDEEGHGVVLSAIKGHGTYVSSMHASNLGERRRIDLQQVAPKKVAGLNFIESTLGVTSLSQGEHQAVAESLGASWPGTVIWSQQMKYVALTLGATDVMVRLPKNKERFTCVWDHAGGQLLFEEAGGIVKDLDGGAIDFAQGRKILGDRNYGMIAAMPWCFDLVMQTVQEVLDKRPRS</sequence>
<keyword evidence="5 6" id="KW-0460">Magnesium</keyword>
<reference evidence="7" key="1">
    <citation type="journal article" date="2020" name="Stud. Mycol.">
        <title>101 Dothideomycetes genomes: a test case for predicting lifestyles and emergence of pathogens.</title>
        <authorList>
            <person name="Haridas S."/>
            <person name="Albert R."/>
            <person name="Binder M."/>
            <person name="Bloem J."/>
            <person name="Labutti K."/>
            <person name="Salamov A."/>
            <person name="Andreopoulos B."/>
            <person name="Baker S."/>
            <person name="Barry K."/>
            <person name="Bills G."/>
            <person name="Bluhm B."/>
            <person name="Cannon C."/>
            <person name="Castanera R."/>
            <person name="Culley D."/>
            <person name="Daum C."/>
            <person name="Ezra D."/>
            <person name="Gonzalez J."/>
            <person name="Henrissat B."/>
            <person name="Kuo A."/>
            <person name="Liang C."/>
            <person name="Lipzen A."/>
            <person name="Lutzoni F."/>
            <person name="Magnuson J."/>
            <person name="Mondo S."/>
            <person name="Nolan M."/>
            <person name="Ohm R."/>
            <person name="Pangilinan J."/>
            <person name="Park H.-J."/>
            <person name="Ramirez L."/>
            <person name="Alfaro M."/>
            <person name="Sun H."/>
            <person name="Tritt A."/>
            <person name="Yoshinaga Y."/>
            <person name="Zwiers L.-H."/>
            <person name="Turgeon B."/>
            <person name="Goodwin S."/>
            <person name="Spatafora J."/>
            <person name="Crous P."/>
            <person name="Grigoriev I."/>
        </authorList>
    </citation>
    <scope>NUCLEOTIDE SEQUENCE</scope>
    <source>
        <strain evidence="7">CBS 279.74</strain>
    </source>
</reference>
<dbReference type="GO" id="GO:0008441">
    <property type="term" value="F:3'(2'),5'-bisphosphate nucleotidase activity"/>
    <property type="evidence" value="ECO:0007669"/>
    <property type="project" value="TreeGrafter"/>
</dbReference>
<accession>A0A6G1KDJ7</accession>
<feature type="binding site" evidence="6">
    <location>
        <position position="156"/>
    </location>
    <ligand>
        <name>Mg(2+)</name>
        <dbReference type="ChEBI" id="CHEBI:18420"/>
        <label>1</label>
        <note>catalytic</note>
    </ligand>
</feature>
<gene>
    <name evidence="7" type="ORF">K504DRAFT_467012</name>
</gene>
<dbReference type="PANTHER" id="PTHR43200:SF2">
    <property type="entry name" value="3'(2'),5'-BISPHOSPHATE NUCLEOTIDASE"/>
    <property type="match status" value="1"/>
</dbReference>